<sequence>MRVFRIPGLFVRLLPALLLAFALCWQAGIVRAHVHPAQGWAATPHAHHAPKQNDDDEDCPLCDEVASAAAYLAATPPTVVPPLPARAWHAALAADPAPRLVRSHAWRSRAPPELPA</sequence>
<evidence type="ECO:0000313" key="1">
    <source>
        <dbReference type="EMBL" id="NJB98477.1"/>
    </source>
</evidence>
<organism evidence="1 2">
    <name type="scientific">Sphingomonas trueperi</name>
    <dbReference type="NCBI Taxonomy" id="53317"/>
    <lineage>
        <taxon>Bacteria</taxon>
        <taxon>Pseudomonadati</taxon>
        <taxon>Pseudomonadota</taxon>
        <taxon>Alphaproteobacteria</taxon>
        <taxon>Sphingomonadales</taxon>
        <taxon>Sphingomonadaceae</taxon>
        <taxon>Sphingomonas</taxon>
    </lineage>
</organism>
<dbReference type="Pfam" id="PF11162">
    <property type="entry name" value="DUF2946"/>
    <property type="match status" value="1"/>
</dbReference>
<dbReference type="InterPro" id="IPR021333">
    <property type="entry name" value="DUF2946"/>
</dbReference>
<accession>A0A7X6BE71</accession>
<comment type="caution">
    <text evidence="1">The sequence shown here is derived from an EMBL/GenBank/DDBJ whole genome shotgun (WGS) entry which is preliminary data.</text>
</comment>
<gene>
    <name evidence="1" type="ORF">GGR89_002809</name>
</gene>
<keyword evidence="2" id="KW-1185">Reference proteome</keyword>
<name>A0A7X6BE71_9SPHN</name>
<dbReference type="RefSeq" id="WP_125977647.1">
    <property type="nucleotide sequence ID" value="NZ_BAAADY010000029.1"/>
</dbReference>
<dbReference type="EMBL" id="JAATJB010000008">
    <property type="protein sequence ID" value="NJB98477.1"/>
    <property type="molecule type" value="Genomic_DNA"/>
</dbReference>
<protein>
    <recommendedName>
        <fullName evidence="3">DUF2946 family protein</fullName>
    </recommendedName>
</protein>
<proteinExistence type="predicted"/>
<dbReference type="AlphaFoldDB" id="A0A7X6BE71"/>
<evidence type="ECO:0008006" key="3">
    <source>
        <dbReference type="Google" id="ProtNLM"/>
    </source>
</evidence>
<evidence type="ECO:0000313" key="2">
    <source>
        <dbReference type="Proteomes" id="UP000531251"/>
    </source>
</evidence>
<reference evidence="1 2" key="1">
    <citation type="submission" date="2020-03" db="EMBL/GenBank/DDBJ databases">
        <title>Genomic Encyclopedia of Type Strains, Phase IV (KMG-IV): sequencing the most valuable type-strain genomes for metagenomic binning, comparative biology and taxonomic classification.</title>
        <authorList>
            <person name="Goeker M."/>
        </authorList>
    </citation>
    <scope>NUCLEOTIDE SEQUENCE [LARGE SCALE GENOMIC DNA]</scope>
    <source>
        <strain evidence="1 2">DSM 7225</strain>
    </source>
</reference>
<dbReference type="Proteomes" id="UP000531251">
    <property type="component" value="Unassembled WGS sequence"/>
</dbReference>